<evidence type="ECO:0000313" key="6">
    <source>
        <dbReference type="Proteomes" id="UP000460298"/>
    </source>
</evidence>
<dbReference type="InterPro" id="IPR050155">
    <property type="entry name" value="HAD-like_hydrolase_sf"/>
</dbReference>
<dbReference type="Gene3D" id="1.10.150.240">
    <property type="entry name" value="Putative phosphatase, domain 2"/>
    <property type="match status" value="1"/>
</dbReference>
<proteinExistence type="inferred from homology"/>
<evidence type="ECO:0000256" key="3">
    <source>
        <dbReference type="ARBA" id="ARBA00006171"/>
    </source>
</evidence>
<dbReference type="InterPro" id="IPR023214">
    <property type="entry name" value="HAD_sf"/>
</dbReference>
<dbReference type="SFLD" id="SFLDS00003">
    <property type="entry name" value="Haloacid_Dehalogenase"/>
    <property type="match status" value="1"/>
</dbReference>
<dbReference type="OrthoDB" id="9792518at2"/>
<protein>
    <recommendedName>
        <fullName evidence="4">phosphoglycolate phosphatase</fullName>
        <ecNumber evidence="4">3.1.3.18</ecNumber>
    </recommendedName>
</protein>
<evidence type="ECO:0000256" key="2">
    <source>
        <dbReference type="ARBA" id="ARBA00004818"/>
    </source>
</evidence>
<dbReference type="Gene3D" id="3.40.50.1000">
    <property type="entry name" value="HAD superfamily/HAD-like"/>
    <property type="match status" value="1"/>
</dbReference>
<organism evidence="5 6">
    <name type="scientific">Leptonema illini</name>
    <dbReference type="NCBI Taxonomy" id="183"/>
    <lineage>
        <taxon>Bacteria</taxon>
        <taxon>Pseudomonadati</taxon>
        <taxon>Spirochaetota</taxon>
        <taxon>Spirochaetia</taxon>
        <taxon>Leptospirales</taxon>
        <taxon>Leptospiraceae</taxon>
        <taxon>Leptonema</taxon>
    </lineage>
</organism>
<dbReference type="Pfam" id="PF00702">
    <property type="entry name" value="Hydrolase"/>
    <property type="match status" value="1"/>
</dbReference>
<dbReference type="InterPro" id="IPR023198">
    <property type="entry name" value="PGP-like_dom2"/>
</dbReference>
<evidence type="ECO:0000256" key="4">
    <source>
        <dbReference type="ARBA" id="ARBA00013078"/>
    </source>
</evidence>
<dbReference type="PANTHER" id="PTHR43434">
    <property type="entry name" value="PHOSPHOGLYCOLATE PHOSPHATASE"/>
    <property type="match status" value="1"/>
</dbReference>
<dbReference type="GO" id="GO:0008967">
    <property type="term" value="F:phosphoglycolate phosphatase activity"/>
    <property type="evidence" value="ECO:0007669"/>
    <property type="project" value="UniProtKB-EC"/>
</dbReference>
<dbReference type="GO" id="GO:0005829">
    <property type="term" value="C:cytosol"/>
    <property type="evidence" value="ECO:0007669"/>
    <property type="project" value="TreeGrafter"/>
</dbReference>
<comment type="pathway">
    <text evidence="2">Organic acid metabolism; glycolate biosynthesis; glycolate from 2-phosphoglycolate: step 1/1.</text>
</comment>
<gene>
    <name evidence="5" type="ORF">F9K24_16725</name>
</gene>
<dbReference type="GO" id="GO:0006281">
    <property type="term" value="P:DNA repair"/>
    <property type="evidence" value="ECO:0007669"/>
    <property type="project" value="TreeGrafter"/>
</dbReference>
<keyword evidence="5" id="KW-0378">Hydrolase</keyword>
<dbReference type="PANTHER" id="PTHR43434:SF1">
    <property type="entry name" value="PHOSPHOGLYCOLATE PHOSPHATASE"/>
    <property type="match status" value="1"/>
</dbReference>
<dbReference type="SFLD" id="SFLDG01129">
    <property type="entry name" value="C1.5:_HAD__Beta-PGM__Phosphata"/>
    <property type="match status" value="1"/>
</dbReference>
<dbReference type="RefSeq" id="WP_002769873.1">
    <property type="nucleotide sequence ID" value="NZ_JQDG01000002.1"/>
</dbReference>
<dbReference type="AlphaFoldDB" id="A0A833LWA3"/>
<comment type="caution">
    <text evidence="5">The sequence shown here is derived from an EMBL/GenBank/DDBJ whole genome shotgun (WGS) entry which is preliminary data.</text>
</comment>
<comment type="catalytic activity">
    <reaction evidence="1">
        <text>2-phosphoglycolate + H2O = glycolate + phosphate</text>
        <dbReference type="Rhea" id="RHEA:14369"/>
        <dbReference type="ChEBI" id="CHEBI:15377"/>
        <dbReference type="ChEBI" id="CHEBI:29805"/>
        <dbReference type="ChEBI" id="CHEBI:43474"/>
        <dbReference type="ChEBI" id="CHEBI:58033"/>
        <dbReference type="EC" id="3.1.3.18"/>
    </reaction>
</comment>
<dbReference type="InterPro" id="IPR036412">
    <property type="entry name" value="HAD-like_sf"/>
</dbReference>
<dbReference type="SUPFAM" id="SSF56784">
    <property type="entry name" value="HAD-like"/>
    <property type="match status" value="1"/>
</dbReference>
<comment type="similarity">
    <text evidence="3">Belongs to the HAD-like hydrolase superfamily. CbbY/CbbZ/Gph/YieH family.</text>
</comment>
<accession>A0A833LWA3</accession>
<sequence length="226" mass="24823">MTVLRGIQAVLLDIDGTLFSSEDMLLDVYHEAMVDFRKRHGRPETLPDLPAIMAQIGQPVKKIFQNLLPELAESDRDEIAAQILDDLVKRIEEGQGVHYDGVADTLKRLHDAGFRIFSASNGRKAYVDAILKAAGIDHLFEAVPAIDNVRIFNKNELVACTLQDYGLKPEQCIIVGDRTTDRDAGKANDVAFVATLYGHHGSADEHEGAVATIESFSELLTLLGVN</sequence>
<evidence type="ECO:0000256" key="1">
    <source>
        <dbReference type="ARBA" id="ARBA00000830"/>
    </source>
</evidence>
<dbReference type="Proteomes" id="UP000460298">
    <property type="component" value="Unassembled WGS sequence"/>
</dbReference>
<name>A0A833LWA3_9LEPT</name>
<dbReference type="EMBL" id="WBUI01000020">
    <property type="protein sequence ID" value="KAB2930500.1"/>
    <property type="molecule type" value="Genomic_DNA"/>
</dbReference>
<reference evidence="5 6" key="1">
    <citation type="submission" date="2019-10" db="EMBL/GenBank/DDBJ databases">
        <title>Extracellular Electron Transfer in a Candidatus Methanoperedens spp. Enrichment Culture.</title>
        <authorList>
            <person name="Berger S."/>
            <person name="Rangel Shaw D."/>
            <person name="Berben T."/>
            <person name="In 'T Zandt M."/>
            <person name="Frank J."/>
            <person name="Reimann J."/>
            <person name="Jetten M.S.M."/>
            <person name="Welte C.U."/>
        </authorList>
    </citation>
    <scope>NUCLEOTIDE SEQUENCE [LARGE SCALE GENOMIC DNA]</scope>
    <source>
        <strain evidence="5">SB12</strain>
    </source>
</reference>
<evidence type="ECO:0000313" key="5">
    <source>
        <dbReference type="EMBL" id="KAB2930500.1"/>
    </source>
</evidence>
<dbReference type="EC" id="3.1.3.18" evidence="4"/>